<organism evidence="2 3">
    <name type="scientific">Arthrobacter methylotrophus</name>
    <dbReference type="NCBI Taxonomy" id="121291"/>
    <lineage>
        <taxon>Bacteria</taxon>
        <taxon>Bacillati</taxon>
        <taxon>Actinomycetota</taxon>
        <taxon>Actinomycetes</taxon>
        <taxon>Micrococcales</taxon>
        <taxon>Micrococcaceae</taxon>
        <taxon>Arthrobacter</taxon>
    </lineage>
</organism>
<evidence type="ECO:0000313" key="3">
    <source>
        <dbReference type="Proteomes" id="UP001589536"/>
    </source>
</evidence>
<feature type="transmembrane region" description="Helical" evidence="1">
    <location>
        <begin position="14"/>
        <end position="30"/>
    </location>
</feature>
<name>A0ABV5URL0_9MICC</name>
<dbReference type="EMBL" id="JBHMBH010000019">
    <property type="protein sequence ID" value="MFB9714072.1"/>
    <property type="molecule type" value="Genomic_DNA"/>
</dbReference>
<proteinExistence type="predicted"/>
<keyword evidence="1" id="KW-0472">Membrane</keyword>
<protein>
    <submittedName>
        <fullName evidence="2">Uncharacterized protein</fullName>
    </submittedName>
</protein>
<accession>A0ABV5URL0</accession>
<evidence type="ECO:0000313" key="2">
    <source>
        <dbReference type="EMBL" id="MFB9714072.1"/>
    </source>
</evidence>
<sequence length="44" mass="4896">MHELLNIYFTVDRLGPVLALLAVVGTFAAVRRSERIKPEKKADG</sequence>
<gene>
    <name evidence="2" type="ORF">ACFFPI_07865</name>
</gene>
<evidence type="ECO:0000256" key="1">
    <source>
        <dbReference type="SAM" id="Phobius"/>
    </source>
</evidence>
<keyword evidence="1" id="KW-1133">Transmembrane helix</keyword>
<dbReference type="RefSeq" id="WP_345043132.1">
    <property type="nucleotide sequence ID" value="NZ_BAABED010000001.1"/>
</dbReference>
<dbReference type="Proteomes" id="UP001589536">
    <property type="component" value="Unassembled WGS sequence"/>
</dbReference>
<comment type="caution">
    <text evidence="2">The sequence shown here is derived from an EMBL/GenBank/DDBJ whole genome shotgun (WGS) entry which is preliminary data.</text>
</comment>
<reference evidence="2 3" key="1">
    <citation type="submission" date="2024-09" db="EMBL/GenBank/DDBJ databases">
        <authorList>
            <person name="Sun Q."/>
            <person name="Mori K."/>
        </authorList>
    </citation>
    <scope>NUCLEOTIDE SEQUENCE [LARGE SCALE GENOMIC DNA]</scope>
    <source>
        <strain evidence="2 3">JCM 13519</strain>
    </source>
</reference>
<keyword evidence="3" id="KW-1185">Reference proteome</keyword>
<keyword evidence="1" id="KW-0812">Transmembrane</keyword>